<evidence type="ECO:0000313" key="2">
    <source>
        <dbReference type="Proteomes" id="UP000838756"/>
    </source>
</evidence>
<dbReference type="OrthoDB" id="6931822at2759"/>
<dbReference type="Proteomes" id="UP000838756">
    <property type="component" value="Unassembled WGS sequence"/>
</dbReference>
<accession>A0A8S4S1P8</accession>
<gene>
    <name evidence="1" type="primary">jg9399</name>
    <name evidence="1" type="ORF">PAEG_LOCUS19631</name>
</gene>
<sequence>MDVSTGGVSYDSGKLVRGGGAPRYPYSVGLSDSGGKKLLLNGRARRERGRAGVGGTATWFRLSSAARPAAFLTRYKNEKPPVFDA</sequence>
<comment type="caution">
    <text evidence="1">The sequence shown here is derived from an EMBL/GenBank/DDBJ whole genome shotgun (WGS) entry which is preliminary data.</text>
</comment>
<organism evidence="1 2">
    <name type="scientific">Pararge aegeria aegeria</name>
    <dbReference type="NCBI Taxonomy" id="348720"/>
    <lineage>
        <taxon>Eukaryota</taxon>
        <taxon>Metazoa</taxon>
        <taxon>Ecdysozoa</taxon>
        <taxon>Arthropoda</taxon>
        <taxon>Hexapoda</taxon>
        <taxon>Insecta</taxon>
        <taxon>Pterygota</taxon>
        <taxon>Neoptera</taxon>
        <taxon>Endopterygota</taxon>
        <taxon>Lepidoptera</taxon>
        <taxon>Glossata</taxon>
        <taxon>Ditrysia</taxon>
        <taxon>Papilionoidea</taxon>
        <taxon>Nymphalidae</taxon>
        <taxon>Satyrinae</taxon>
        <taxon>Satyrini</taxon>
        <taxon>Parargina</taxon>
        <taxon>Pararge</taxon>
    </lineage>
</organism>
<reference evidence="1" key="1">
    <citation type="submission" date="2022-03" db="EMBL/GenBank/DDBJ databases">
        <authorList>
            <person name="Lindestad O."/>
        </authorList>
    </citation>
    <scope>NUCLEOTIDE SEQUENCE</scope>
</reference>
<protein>
    <submittedName>
        <fullName evidence="1">Jg9399 protein</fullName>
    </submittedName>
</protein>
<dbReference type="EMBL" id="CAKXAJ010025746">
    <property type="protein sequence ID" value="CAH2243506.1"/>
    <property type="molecule type" value="Genomic_DNA"/>
</dbReference>
<name>A0A8S4S1P8_9NEOP</name>
<evidence type="ECO:0000313" key="1">
    <source>
        <dbReference type="EMBL" id="CAH2243506.1"/>
    </source>
</evidence>
<dbReference type="AlphaFoldDB" id="A0A8S4S1P8"/>
<keyword evidence="2" id="KW-1185">Reference proteome</keyword>
<proteinExistence type="predicted"/>